<dbReference type="Gene3D" id="3.40.50.1110">
    <property type="entry name" value="SGNH hydrolase"/>
    <property type="match status" value="1"/>
</dbReference>
<evidence type="ECO:0000313" key="4">
    <source>
        <dbReference type="Proteomes" id="UP000198341"/>
    </source>
</evidence>
<comment type="similarity">
    <text evidence="1">Belongs to the 'GDSL' lipolytic enzyme family.</text>
</comment>
<dbReference type="InterPro" id="IPR036514">
    <property type="entry name" value="SGNH_hydro_sf"/>
</dbReference>
<reference evidence="3 4" key="1">
    <citation type="submission" date="2011-10" db="EMBL/GenBank/DDBJ databases">
        <authorList>
            <person name="Genoscope - CEA"/>
        </authorList>
    </citation>
    <scope>NUCLEOTIDE SEQUENCE [LARGE SCALE GENOMIC DNA]</scope>
    <source>
        <strain evidence="3 4">RCC 1105</strain>
    </source>
</reference>
<name>K8EMW5_9CHLO</name>
<protein>
    <submittedName>
        <fullName evidence="3">Uncharacterized protein</fullName>
    </submittedName>
</protein>
<evidence type="ECO:0000313" key="3">
    <source>
        <dbReference type="EMBL" id="CCO19371.1"/>
    </source>
</evidence>
<feature type="compositionally biased region" description="Acidic residues" evidence="2">
    <location>
        <begin position="209"/>
        <end position="220"/>
    </location>
</feature>
<dbReference type="PANTHER" id="PTHR30383">
    <property type="entry name" value="THIOESTERASE 1/PROTEASE 1/LYSOPHOSPHOLIPASE L1"/>
    <property type="match status" value="1"/>
</dbReference>
<dbReference type="InterPro" id="IPR051532">
    <property type="entry name" value="Ester_Hydrolysis_Enzymes"/>
</dbReference>
<keyword evidence="4" id="KW-1185">Reference proteome</keyword>
<feature type="compositionally biased region" description="Low complexity" evidence="2">
    <location>
        <begin position="181"/>
        <end position="204"/>
    </location>
</feature>
<proteinExistence type="inferred from homology"/>
<gene>
    <name evidence="3" type="ordered locus">Bathy13g00210</name>
</gene>
<accession>K8EMW5</accession>
<dbReference type="GeneID" id="19012274"/>
<dbReference type="OrthoDB" id="498123at2759"/>
<dbReference type="Proteomes" id="UP000198341">
    <property type="component" value="Chromosome 13"/>
</dbReference>
<dbReference type="EMBL" id="FO082266">
    <property type="protein sequence ID" value="CCO19371.1"/>
    <property type="molecule type" value="Genomic_DNA"/>
</dbReference>
<organism evidence="3 4">
    <name type="scientific">Bathycoccus prasinos</name>
    <dbReference type="NCBI Taxonomy" id="41875"/>
    <lineage>
        <taxon>Eukaryota</taxon>
        <taxon>Viridiplantae</taxon>
        <taxon>Chlorophyta</taxon>
        <taxon>Mamiellophyceae</taxon>
        <taxon>Mamiellales</taxon>
        <taxon>Bathycoccaceae</taxon>
        <taxon>Bathycoccus</taxon>
    </lineage>
</organism>
<dbReference type="PANTHER" id="PTHR30383:SF5">
    <property type="entry name" value="SGNH HYDROLASE-TYPE ESTERASE DOMAIN-CONTAINING PROTEIN"/>
    <property type="match status" value="1"/>
</dbReference>
<sequence>MTTTTRTTTTSMLFSLTRSTVSSVMTLLAAGLTVTFSQAMFLHYSYEPIEEEPTRGTSFKGLARCGFVEEDEEVKEEEEQNESTFVSATKMMLSRTKRTTTTTKERRGKSKERKRVVIVGDSLATGVGCTTNTPALARIVAERLAELLSVEIEWIAVGKKGAALSDISSCVLPELRESNNSRRSVSNSNDSGGSSRSRSSNSSGHDSVENEVEEKEEDENAQNEFFLQQQQFQQQQQQQQQASSSCARKADAVIILCGINDVKTCFLHGKIFFRENFENELENVIKEIKNVVGSDALVVLPGNPLHIAPLFPNPLREVILKLNDCWDDKKEKVANKLGKRKALFINSPTLQALRDAVRMHGGDSGDGIREGEFTARDGVHPNDMGYKAWANIIAAEVAKVLKDNEVQ</sequence>
<dbReference type="SUPFAM" id="SSF52266">
    <property type="entry name" value="SGNH hydrolase"/>
    <property type="match status" value="1"/>
</dbReference>
<dbReference type="AlphaFoldDB" id="K8EMW5"/>
<evidence type="ECO:0000256" key="1">
    <source>
        <dbReference type="ARBA" id="ARBA00008668"/>
    </source>
</evidence>
<dbReference type="Pfam" id="PF00657">
    <property type="entry name" value="Lipase_GDSL"/>
    <property type="match status" value="1"/>
</dbReference>
<dbReference type="GO" id="GO:0004622">
    <property type="term" value="F:phosphatidylcholine lysophospholipase activity"/>
    <property type="evidence" value="ECO:0007669"/>
    <property type="project" value="TreeGrafter"/>
</dbReference>
<evidence type="ECO:0000256" key="2">
    <source>
        <dbReference type="SAM" id="MobiDB-lite"/>
    </source>
</evidence>
<dbReference type="KEGG" id="bpg:Bathy13g00210"/>
<feature type="region of interest" description="Disordered" evidence="2">
    <location>
        <begin position="178"/>
        <end position="220"/>
    </location>
</feature>
<dbReference type="InterPro" id="IPR001087">
    <property type="entry name" value="GDSL"/>
</dbReference>
<dbReference type="RefSeq" id="XP_007509568.1">
    <property type="nucleotide sequence ID" value="XM_007509506.1"/>
</dbReference>